<organism evidence="1 2">
    <name type="scientific">Pseudobacteriovorax antillogorgiicola</name>
    <dbReference type="NCBI Taxonomy" id="1513793"/>
    <lineage>
        <taxon>Bacteria</taxon>
        <taxon>Pseudomonadati</taxon>
        <taxon>Bdellovibrionota</taxon>
        <taxon>Oligoflexia</taxon>
        <taxon>Oligoflexales</taxon>
        <taxon>Pseudobacteriovoracaceae</taxon>
        <taxon>Pseudobacteriovorax</taxon>
    </lineage>
</organism>
<sequence>MLTTSQGAVRLFQSITILSITSIFTQGCAQGPELLNKRTPAVSRDLASTAARQSYRIVKSFDSTTVGETEVEFSASYRTAKQSIVLNRKYEVVQQDFQQITRPAHRDDFTQGTLGSRAEEAFSQNDFGILDLLIIVDNSHSMQEEHEKLAVELPSLLSKVSGSDWQITITTTDPADGCFTKIIRKSDPEPEADFAKAILDTGIAGTGDESGFLQIANALNCSGEWLRDNSNLGVLIVSDEDNCSDGTLCANDESESAEVDYVTEKLAAYRTLGEDVRIYGLFWKPTDTIDQCPSAFRPAYLYQELVRQSSGTSGSICDSDYGPTFLSISEDLYGKLKYQFPLRETPLPKSVAVLVNNVEFNDGIVIDGKTVRFNEAPPRNASIKISYRYGESSMKDSFTLSSEPDLATLSVTVDGKDLESIEFQVIGTELHFKTLPGEGLAIEAQYRENIPLPSDYALSHQGELKDLKVLDDNLQPIAHSHDQVSGIIRFPSPPLDSVRYSISYQVPGDPILSYPSGFSEDHLVMDLYAFDPSDENRTWEVDYQDKAFHFQIDEFQENRKITIRYRDPSDSNKTFTLPQAPLPETVMVKANQASCDGSSFVLEGSTIKTSCPMIEGETLSVRYHYIMDHRQEFEINGVKNLEKSVWTVFVNDKPESNFKRQLNRITFDRPLPLQAKIRVEILGKI</sequence>
<proteinExistence type="predicted"/>
<accession>A0A1Y6CG62</accession>
<name>A0A1Y6CG62_9BACT</name>
<dbReference type="AlphaFoldDB" id="A0A1Y6CG62"/>
<keyword evidence="2" id="KW-1185">Reference proteome</keyword>
<dbReference type="OrthoDB" id="5289811at2"/>
<evidence type="ECO:0008006" key="3">
    <source>
        <dbReference type="Google" id="ProtNLM"/>
    </source>
</evidence>
<dbReference type="EMBL" id="FWZT01000020">
    <property type="protein sequence ID" value="SMF59860.1"/>
    <property type="molecule type" value="Genomic_DNA"/>
</dbReference>
<protein>
    <recommendedName>
        <fullName evidence="3">VWFA domain-containing protein</fullName>
    </recommendedName>
</protein>
<dbReference type="RefSeq" id="WP_132322905.1">
    <property type="nucleotide sequence ID" value="NZ_FWZT01000020.1"/>
</dbReference>
<evidence type="ECO:0000313" key="1">
    <source>
        <dbReference type="EMBL" id="SMF59860.1"/>
    </source>
</evidence>
<dbReference type="STRING" id="1513793.SAMN06296036_12053"/>
<evidence type="ECO:0000313" key="2">
    <source>
        <dbReference type="Proteomes" id="UP000192907"/>
    </source>
</evidence>
<dbReference type="Proteomes" id="UP000192907">
    <property type="component" value="Unassembled WGS sequence"/>
</dbReference>
<reference evidence="2" key="1">
    <citation type="submission" date="2017-04" db="EMBL/GenBank/DDBJ databases">
        <authorList>
            <person name="Varghese N."/>
            <person name="Submissions S."/>
        </authorList>
    </citation>
    <scope>NUCLEOTIDE SEQUENCE [LARGE SCALE GENOMIC DNA]</scope>
    <source>
        <strain evidence="2">RKEM611</strain>
    </source>
</reference>
<gene>
    <name evidence="1" type="ORF">SAMN06296036_12053</name>
</gene>